<dbReference type="RefSeq" id="WP_078813097.1">
    <property type="nucleotide sequence ID" value="NZ_FUYE01000005.1"/>
</dbReference>
<dbReference type="STRING" id="48467.SAMN02745166_01917"/>
<evidence type="ECO:0000313" key="1">
    <source>
        <dbReference type="EMBL" id="SKA92600.1"/>
    </source>
</evidence>
<dbReference type="OrthoDB" id="182267at2"/>
<name>A0A1T4XSS4_9BACT</name>
<gene>
    <name evidence="1" type="ORF">SAMN02745166_01917</name>
</gene>
<dbReference type="EMBL" id="FUYE01000005">
    <property type="protein sequence ID" value="SKA92600.1"/>
    <property type="molecule type" value="Genomic_DNA"/>
</dbReference>
<dbReference type="AlphaFoldDB" id="A0A1T4XSS4"/>
<reference evidence="2" key="1">
    <citation type="submission" date="2017-02" db="EMBL/GenBank/DDBJ databases">
        <authorList>
            <person name="Varghese N."/>
            <person name="Submissions S."/>
        </authorList>
    </citation>
    <scope>NUCLEOTIDE SEQUENCE [LARGE SCALE GENOMIC DNA]</scope>
    <source>
        <strain evidence="2">ATCC 700200</strain>
    </source>
</reference>
<keyword evidence="2" id="KW-1185">Reference proteome</keyword>
<accession>A0A1T4XSS4</accession>
<sequence length="262" mass="29856">MLWRILSALIVLFWAMMTGLIIRDTYFPDYSRFAVVPPRFVFDLFLSEAAAFNNTLHLYHEKERIGHTTFTIRKDGGEDQVQVLYALLASGMVTFPVPNAKDQDLNFRLTAELEDAERWHSLDLELKSGSADLFAVIQWKVGDELPQVEVKKGGQVVMNTEMMKTMMAMKGAFGGGFEWLAELGTAQSAVAEASPLHAREGIMELAGKKRRCYIVTWQVFQTEEIRIYFTEVGELARIELPQDYRFIEPMMHGLEKGLSTME</sequence>
<protein>
    <submittedName>
        <fullName evidence="1">Uncharacterized protein</fullName>
    </submittedName>
</protein>
<evidence type="ECO:0000313" key="2">
    <source>
        <dbReference type="Proteomes" id="UP000190774"/>
    </source>
</evidence>
<proteinExistence type="predicted"/>
<dbReference type="Proteomes" id="UP000190774">
    <property type="component" value="Unassembled WGS sequence"/>
</dbReference>
<organism evidence="1 2">
    <name type="scientific">Prosthecobacter debontii</name>
    <dbReference type="NCBI Taxonomy" id="48467"/>
    <lineage>
        <taxon>Bacteria</taxon>
        <taxon>Pseudomonadati</taxon>
        <taxon>Verrucomicrobiota</taxon>
        <taxon>Verrucomicrobiia</taxon>
        <taxon>Verrucomicrobiales</taxon>
        <taxon>Verrucomicrobiaceae</taxon>
        <taxon>Prosthecobacter</taxon>
    </lineage>
</organism>